<comment type="caution">
    <text evidence="2">The sequence shown here is derived from an EMBL/GenBank/DDBJ whole genome shotgun (WGS) entry which is preliminary data.</text>
</comment>
<reference evidence="2 3" key="1">
    <citation type="submission" date="2019-03" db="EMBL/GenBank/DDBJ databases">
        <title>Single cell metagenomics reveals metabolic interactions within the superorganism composed of flagellate Streblomastix strix and complex community of Bacteroidetes bacteria on its surface.</title>
        <authorList>
            <person name="Treitli S.C."/>
            <person name="Kolisko M."/>
            <person name="Husnik F."/>
            <person name="Keeling P."/>
            <person name="Hampl V."/>
        </authorList>
    </citation>
    <scope>NUCLEOTIDE SEQUENCE [LARGE SCALE GENOMIC DNA]</scope>
    <source>
        <strain evidence="2">ST1C</strain>
    </source>
</reference>
<dbReference type="EMBL" id="SNRW01002692">
    <property type="protein sequence ID" value="KAA6391999.1"/>
    <property type="molecule type" value="Genomic_DNA"/>
</dbReference>
<evidence type="ECO:0000256" key="1">
    <source>
        <dbReference type="SAM" id="MobiDB-lite"/>
    </source>
</evidence>
<protein>
    <submittedName>
        <fullName evidence="2">Uncharacterized protein</fullName>
    </submittedName>
</protein>
<evidence type="ECO:0000313" key="3">
    <source>
        <dbReference type="Proteomes" id="UP000324800"/>
    </source>
</evidence>
<evidence type="ECO:0000313" key="2">
    <source>
        <dbReference type="EMBL" id="KAA6391999.1"/>
    </source>
</evidence>
<name>A0A5J4WCA1_9EUKA</name>
<feature type="region of interest" description="Disordered" evidence="1">
    <location>
        <begin position="24"/>
        <end position="44"/>
    </location>
</feature>
<proteinExistence type="predicted"/>
<dbReference type="AlphaFoldDB" id="A0A5J4WCA1"/>
<dbReference type="Proteomes" id="UP000324800">
    <property type="component" value="Unassembled WGS sequence"/>
</dbReference>
<sequence length="243" mass="28880">MKGSRAIDLVGTFQPREISVEISLWNREEEGADGDGSSGDEQKDWRIDIQREEQRNGRQDQKICRNMEADKEGRLHKHWILFEIQRLKQLIKTKREQNDNIIQRNERRERSLPKNNEETIKRRNNNVHITEPSQMVESYIPNKETQWNMEKSSGREQVGRGAALMYDNQLEPIQRDYQSEIEVEMARTAREIKAIYYGLLRFEQVFEMMQDQAMLIRSDNTEAGKQIQQLTYFRDCVDRETTP</sequence>
<organism evidence="2 3">
    <name type="scientific">Streblomastix strix</name>
    <dbReference type="NCBI Taxonomy" id="222440"/>
    <lineage>
        <taxon>Eukaryota</taxon>
        <taxon>Metamonada</taxon>
        <taxon>Preaxostyla</taxon>
        <taxon>Oxymonadida</taxon>
        <taxon>Streblomastigidae</taxon>
        <taxon>Streblomastix</taxon>
    </lineage>
</organism>
<gene>
    <name evidence="2" type="ORF">EZS28_012468</name>
</gene>
<accession>A0A5J4WCA1</accession>